<evidence type="ECO:0000313" key="1">
    <source>
        <dbReference type="EMBL" id="KIY60959.1"/>
    </source>
</evidence>
<keyword evidence="2" id="KW-1185">Reference proteome</keyword>
<evidence type="ECO:0000313" key="2">
    <source>
        <dbReference type="Proteomes" id="UP000054007"/>
    </source>
</evidence>
<name>A0A0D7AT04_9AGAR</name>
<evidence type="ECO:0008006" key="3">
    <source>
        <dbReference type="Google" id="ProtNLM"/>
    </source>
</evidence>
<dbReference type="Proteomes" id="UP000054007">
    <property type="component" value="Unassembled WGS sequence"/>
</dbReference>
<dbReference type="OrthoDB" id="3004525at2759"/>
<dbReference type="EMBL" id="KN881128">
    <property type="protein sequence ID" value="KIY60959.1"/>
    <property type="molecule type" value="Genomic_DNA"/>
</dbReference>
<gene>
    <name evidence="1" type="ORF">CYLTODRAFT_460260</name>
</gene>
<sequence>MSVHQLDMLRTLATRHGPINSAFRAPQDEDNTSISTAHHFELDDDDFLLSKTLSNKRFCLDPEEEFNAWVYGCPPSSQTNLPHSMDFNDMLLELDEFETHVGADGRRIYKNSIDPMKTWQTWLPVFCSESLRYHGLGHTQYSRACCNPDCRLVLAAPDAPRPLQQGFISALYQCRTCGPAVLCRRCCIRQHSLSPVHIIEEWRDKFWKRILLKSLGLVVQLGHGGFPCASSRSFCSITVIDLCA</sequence>
<dbReference type="STRING" id="1314674.A0A0D7AT04"/>
<organism evidence="1 2">
    <name type="scientific">Cylindrobasidium torrendii FP15055 ss-10</name>
    <dbReference type="NCBI Taxonomy" id="1314674"/>
    <lineage>
        <taxon>Eukaryota</taxon>
        <taxon>Fungi</taxon>
        <taxon>Dikarya</taxon>
        <taxon>Basidiomycota</taxon>
        <taxon>Agaricomycotina</taxon>
        <taxon>Agaricomycetes</taxon>
        <taxon>Agaricomycetidae</taxon>
        <taxon>Agaricales</taxon>
        <taxon>Marasmiineae</taxon>
        <taxon>Physalacriaceae</taxon>
        <taxon>Cylindrobasidium</taxon>
    </lineage>
</organism>
<reference evidence="1 2" key="1">
    <citation type="journal article" date="2015" name="Fungal Genet. Biol.">
        <title>Evolution of novel wood decay mechanisms in Agaricales revealed by the genome sequences of Fistulina hepatica and Cylindrobasidium torrendii.</title>
        <authorList>
            <person name="Floudas D."/>
            <person name="Held B.W."/>
            <person name="Riley R."/>
            <person name="Nagy L.G."/>
            <person name="Koehler G."/>
            <person name="Ransdell A.S."/>
            <person name="Younus H."/>
            <person name="Chow J."/>
            <person name="Chiniquy J."/>
            <person name="Lipzen A."/>
            <person name="Tritt A."/>
            <person name="Sun H."/>
            <person name="Haridas S."/>
            <person name="LaButti K."/>
            <person name="Ohm R.A."/>
            <person name="Kues U."/>
            <person name="Blanchette R.A."/>
            <person name="Grigoriev I.V."/>
            <person name="Minto R.E."/>
            <person name="Hibbett D.S."/>
        </authorList>
    </citation>
    <scope>NUCLEOTIDE SEQUENCE [LARGE SCALE GENOMIC DNA]</scope>
    <source>
        <strain evidence="1 2">FP15055 ss-10</strain>
    </source>
</reference>
<protein>
    <recommendedName>
        <fullName evidence="3">CxC2-like cysteine cluster KDZ transposase-associated domain-containing protein</fullName>
    </recommendedName>
</protein>
<dbReference type="AlphaFoldDB" id="A0A0D7AT04"/>
<accession>A0A0D7AT04</accession>
<proteinExistence type="predicted"/>